<name>A0A149PDK6_9BURK</name>
<dbReference type="AlphaFoldDB" id="A0A149PDK6"/>
<protein>
    <submittedName>
        <fullName evidence="1">Uncharacterized protein</fullName>
    </submittedName>
</protein>
<dbReference type="RefSeq" id="WP_062134915.1">
    <property type="nucleotide sequence ID" value="NZ_LRBG01000038.1"/>
</dbReference>
<dbReference type="Proteomes" id="UP000075613">
    <property type="component" value="Unassembled WGS sequence"/>
</dbReference>
<accession>A0A149PDK6</accession>
<organism evidence="1 2">
    <name type="scientific">Paraburkholderia monticola</name>
    <dbReference type="NCBI Taxonomy" id="1399968"/>
    <lineage>
        <taxon>Bacteria</taxon>
        <taxon>Pseudomonadati</taxon>
        <taxon>Pseudomonadota</taxon>
        <taxon>Betaproteobacteria</taxon>
        <taxon>Burkholderiales</taxon>
        <taxon>Burkholderiaceae</taxon>
        <taxon>Paraburkholderia</taxon>
    </lineage>
</organism>
<proteinExistence type="predicted"/>
<evidence type="ECO:0000313" key="1">
    <source>
        <dbReference type="EMBL" id="KXU83110.1"/>
    </source>
</evidence>
<sequence>MGINAQIDGYAFGKLSELVESLFCDVRPAREKLLEHYHMLFIIVPDDFKTKQLQAEWASIQLMLKGKVRNYGSERIPQERITVQNVTLERVLRTIWNIYIDLRQDD</sequence>
<comment type="caution">
    <text evidence="1">The sequence shown here is derived from an EMBL/GenBank/DDBJ whole genome shotgun (WGS) entry which is preliminary data.</text>
</comment>
<dbReference type="EMBL" id="LRBG01000038">
    <property type="protein sequence ID" value="KXU83110.1"/>
    <property type="molecule type" value="Genomic_DNA"/>
</dbReference>
<keyword evidence="2" id="KW-1185">Reference proteome</keyword>
<evidence type="ECO:0000313" key="2">
    <source>
        <dbReference type="Proteomes" id="UP000075613"/>
    </source>
</evidence>
<gene>
    <name evidence="1" type="ORF">CI15_28780</name>
</gene>
<reference evidence="1 2" key="1">
    <citation type="journal article" date="2015" name="Int. J. Syst. Evol. Microbiol.">
        <title>Burkholderia monticola sp. nov., isolated from mountain soil.</title>
        <authorList>
            <person name="Baek I."/>
            <person name="Seo B."/>
            <person name="Lee I."/>
            <person name="Yi H."/>
            <person name="Chun J."/>
        </authorList>
    </citation>
    <scope>NUCLEOTIDE SEQUENCE [LARGE SCALE GENOMIC DNA]</scope>
    <source>
        <strain evidence="1 2">JC2948</strain>
    </source>
</reference>